<evidence type="ECO:0000313" key="13">
    <source>
        <dbReference type="EMBL" id="CAI9605492.1"/>
    </source>
</evidence>
<proteinExistence type="inferred from homology"/>
<keyword evidence="4" id="KW-0227">DNA damage</keyword>
<comment type="subcellular location">
    <subcellularLocation>
        <location evidence="1">Nucleus</location>
    </subcellularLocation>
</comment>
<keyword evidence="6 11" id="KW-0175">Coiled coil</keyword>
<evidence type="ECO:0000256" key="7">
    <source>
        <dbReference type="ARBA" id="ARBA00023163"/>
    </source>
</evidence>
<evidence type="ECO:0000256" key="5">
    <source>
        <dbReference type="ARBA" id="ARBA00023015"/>
    </source>
</evidence>
<dbReference type="PANTHER" id="PTHR28643:SF1">
    <property type="entry name" value="SWI5-DEPENDENT RECOMBINATION DNA REPAIR PROTEIN 1 HOMOLOG"/>
    <property type="match status" value="1"/>
</dbReference>
<dbReference type="InterPro" id="IPR018468">
    <property type="entry name" value="SFR1/Mei5"/>
</dbReference>
<comment type="caution">
    <text evidence="13">The sequence shown here is derived from an EMBL/GenBank/DDBJ whole genome shotgun (WGS) entry which is preliminary data.</text>
</comment>
<evidence type="ECO:0000256" key="11">
    <source>
        <dbReference type="SAM" id="Coils"/>
    </source>
</evidence>
<evidence type="ECO:0000313" key="14">
    <source>
        <dbReference type="Proteomes" id="UP001162483"/>
    </source>
</evidence>
<comment type="similarity">
    <text evidence="2">Belongs to the SFR1/MEI5 family.</text>
</comment>
<dbReference type="Proteomes" id="UP001162483">
    <property type="component" value="Unassembled WGS sequence"/>
</dbReference>
<keyword evidence="7" id="KW-0804">Transcription</keyword>
<dbReference type="PANTHER" id="PTHR28643">
    <property type="entry name" value="SWI5-DEPENDENT RECOMBINATION DNA REPAIR PROTEIN 1 HOMOLOG"/>
    <property type="match status" value="1"/>
</dbReference>
<accession>A0ABN9G9L5</accession>
<evidence type="ECO:0000256" key="8">
    <source>
        <dbReference type="ARBA" id="ARBA00023204"/>
    </source>
</evidence>
<dbReference type="EMBL" id="CATNWA010018133">
    <property type="protein sequence ID" value="CAI9605492.1"/>
    <property type="molecule type" value="Genomic_DNA"/>
</dbReference>
<feature type="coiled-coil region" evidence="11">
    <location>
        <begin position="114"/>
        <end position="144"/>
    </location>
</feature>
<feature type="region of interest" description="Disordered" evidence="12">
    <location>
        <begin position="1"/>
        <end position="34"/>
    </location>
</feature>
<sequence>MDLPSTESPNLKNPSKYLGSPDPQNNIPAKQPMSASLRERLRKMRRSFTSPCTVAKRLKIDCGESEMPSQCASSPTPTQDVQGSSITHEHTVVSADCRVSDYLPSISTPTTPRYTSQQDLLQEKRRLLKRVEEKEEILRRLNMVKLYRSKNNLTELQSLIEKWRKGSQLLLYELQTTLSTEI</sequence>
<dbReference type="Pfam" id="PF10376">
    <property type="entry name" value="Mei5"/>
    <property type="match status" value="1"/>
</dbReference>
<keyword evidence="9" id="KW-0539">Nucleus</keyword>
<evidence type="ECO:0000256" key="12">
    <source>
        <dbReference type="SAM" id="MobiDB-lite"/>
    </source>
</evidence>
<evidence type="ECO:0000256" key="4">
    <source>
        <dbReference type="ARBA" id="ARBA00022763"/>
    </source>
</evidence>
<evidence type="ECO:0000256" key="6">
    <source>
        <dbReference type="ARBA" id="ARBA00023054"/>
    </source>
</evidence>
<name>A0ABN9G9L5_9NEOB</name>
<evidence type="ECO:0000256" key="2">
    <source>
        <dbReference type="ARBA" id="ARBA00008729"/>
    </source>
</evidence>
<keyword evidence="8" id="KW-0234">DNA repair</keyword>
<reference evidence="13" key="1">
    <citation type="submission" date="2023-05" db="EMBL/GenBank/DDBJ databases">
        <authorList>
            <person name="Stuckert A."/>
        </authorList>
    </citation>
    <scope>NUCLEOTIDE SEQUENCE</scope>
</reference>
<evidence type="ECO:0000256" key="9">
    <source>
        <dbReference type="ARBA" id="ARBA00023242"/>
    </source>
</evidence>
<keyword evidence="14" id="KW-1185">Reference proteome</keyword>
<evidence type="ECO:0000256" key="10">
    <source>
        <dbReference type="ARBA" id="ARBA00033234"/>
    </source>
</evidence>
<organism evidence="13 14">
    <name type="scientific">Staurois parvus</name>
    <dbReference type="NCBI Taxonomy" id="386267"/>
    <lineage>
        <taxon>Eukaryota</taxon>
        <taxon>Metazoa</taxon>
        <taxon>Chordata</taxon>
        <taxon>Craniata</taxon>
        <taxon>Vertebrata</taxon>
        <taxon>Euteleostomi</taxon>
        <taxon>Amphibia</taxon>
        <taxon>Batrachia</taxon>
        <taxon>Anura</taxon>
        <taxon>Neobatrachia</taxon>
        <taxon>Ranoidea</taxon>
        <taxon>Ranidae</taxon>
        <taxon>Staurois</taxon>
    </lineage>
</organism>
<dbReference type="Gene3D" id="6.10.140.1020">
    <property type="match status" value="1"/>
</dbReference>
<keyword evidence="5" id="KW-0805">Transcription regulation</keyword>
<feature type="compositionally biased region" description="Polar residues" evidence="12">
    <location>
        <begin position="1"/>
        <end position="13"/>
    </location>
</feature>
<evidence type="ECO:0000256" key="3">
    <source>
        <dbReference type="ARBA" id="ARBA00014688"/>
    </source>
</evidence>
<protein>
    <recommendedName>
        <fullName evidence="3">Swi5-dependent recombination DNA repair protein 1 homolog</fullName>
    </recommendedName>
    <alternativeName>
        <fullName evidence="10">Meiosis protein 5 homolog</fullName>
    </alternativeName>
</protein>
<gene>
    <name evidence="13" type="ORF">SPARVUS_LOCUS13607712</name>
</gene>
<dbReference type="InterPro" id="IPR042429">
    <property type="entry name" value="SFR1"/>
</dbReference>
<evidence type="ECO:0000256" key="1">
    <source>
        <dbReference type="ARBA" id="ARBA00004123"/>
    </source>
</evidence>